<dbReference type="EMBL" id="JAWIIJ010000001">
    <property type="protein sequence ID" value="MDV2077261.1"/>
    <property type="molecule type" value="Genomic_DNA"/>
</dbReference>
<reference evidence="6 7" key="1">
    <citation type="submission" date="2023-10" db="EMBL/GenBank/DDBJ databases">
        <title>Characteristics and mechanism of a salt-tolerant marine origin heterotrophic nitrifying- aerobic denitrifying bacteria Marinobacter xestospongiae HN1.</title>
        <authorList>
            <person name="Qi R."/>
        </authorList>
    </citation>
    <scope>NUCLEOTIDE SEQUENCE [LARGE SCALE GENOMIC DNA]</scope>
    <source>
        <strain evidence="6 7">HN1</strain>
    </source>
</reference>
<name>A0ABU3VSM1_9GAMM</name>
<dbReference type="InterPro" id="IPR011057">
    <property type="entry name" value="Mss4-like_sf"/>
</dbReference>
<dbReference type="InterPro" id="IPR006913">
    <property type="entry name" value="CENP-V/GFA"/>
</dbReference>
<dbReference type="Pfam" id="PF04828">
    <property type="entry name" value="GFA"/>
    <property type="match status" value="1"/>
</dbReference>
<evidence type="ECO:0000256" key="1">
    <source>
        <dbReference type="ARBA" id="ARBA00005495"/>
    </source>
</evidence>
<dbReference type="PANTHER" id="PTHR33337">
    <property type="entry name" value="GFA DOMAIN-CONTAINING PROTEIN"/>
    <property type="match status" value="1"/>
</dbReference>
<sequence>MSETFKASANCLCGAVTLQVAAASREADACHCGMCRKWGGGPLLAVDCGTDVTIDGSDHVGVFDSSDWAQRGFCRDCGTHLFYRLKEVNQYVLPAGLFADQQDQFHLGQQIFIDHKPAFYDFANQTENLTEAEVFAKYAPPQG</sequence>
<organism evidence="6 7">
    <name type="scientific">Marinobacter xestospongiae</name>
    <dbReference type="NCBI Taxonomy" id="994319"/>
    <lineage>
        <taxon>Bacteria</taxon>
        <taxon>Pseudomonadati</taxon>
        <taxon>Pseudomonadota</taxon>
        <taxon>Gammaproteobacteria</taxon>
        <taxon>Pseudomonadales</taxon>
        <taxon>Marinobacteraceae</taxon>
        <taxon>Marinobacter</taxon>
    </lineage>
</organism>
<keyword evidence="4" id="KW-0456">Lyase</keyword>
<dbReference type="RefSeq" id="WP_316972249.1">
    <property type="nucleotide sequence ID" value="NZ_JAWIIJ010000001.1"/>
</dbReference>
<evidence type="ECO:0000256" key="3">
    <source>
        <dbReference type="ARBA" id="ARBA00022833"/>
    </source>
</evidence>
<dbReference type="Proteomes" id="UP001269819">
    <property type="component" value="Unassembled WGS sequence"/>
</dbReference>
<protein>
    <submittedName>
        <fullName evidence="6">GFA family protein</fullName>
    </submittedName>
</protein>
<evidence type="ECO:0000313" key="7">
    <source>
        <dbReference type="Proteomes" id="UP001269819"/>
    </source>
</evidence>
<dbReference type="PANTHER" id="PTHR33337:SF40">
    <property type="entry name" value="CENP-V_GFA DOMAIN-CONTAINING PROTEIN-RELATED"/>
    <property type="match status" value="1"/>
</dbReference>
<gene>
    <name evidence="6" type="ORF">RYS15_01130</name>
</gene>
<dbReference type="SUPFAM" id="SSF51316">
    <property type="entry name" value="Mss4-like"/>
    <property type="match status" value="1"/>
</dbReference>
<comment type="caution">
    <text evidence="6">The sequence shown here is derived from an EMBL/GenBank/DDBJ whole genome shotgun (WGS) entry which is preliminary data.</text>
</comment>
<keyword evidence="3" id="KW-0862">Zinc</keyword>
<accession>A0ABU3VSM1</accession>
<dbReference type="PROSITE" id="PS51891">
    <property type="entry name" value="CENP_V_GFA"/>
    <property type="match status" value="1"/>
</dbReference>
<proteinExistence type="inferred from homology"/>
<evidence type="ECO:0000256" key="2">
    <source>
        <dbReference type="ARBA" id="ARBA00022723"/>
    </source>
</evidence>
<keyword evidence="7" id="KW-1185">Reference proteome</keyword>
<keyword evidence="2" id="KW-0479">Metal-binding</keyword>
<feature type="domain" description="CENP-V/GFA" evidence="5">
    <location>
        <begin position="5"/>
        <end position="121"/>
    </location>
</feature>
<evidence type="ECO:0000259" key="5">
    <source>
        <dbReference type="PROSITE" id="PS51891"/>
    </source>
</evidence>
<evidence type="ECO:0000256" key="4">
    <source>
        <dbReference type="ARBA" id="ARBA00023239"/>
    </source>
</evidence>
<dbReference type="Gene3D" id="3.90.1590.10">
    <property type="entry name" value="glutathione-dependent formaldehyde- activating enzyme (gfa)"/>
    <property type="match status" value="1"/>
</dbReference>
<evidence type="ECO:0000313" key="6">
    <source>
        <dbReference type="EMBL" id="MDV2077261.1"/>
    </source>
</evidence>
<comment type="similarity">
    <text evidence="1">Belongs to the Gfa family.</text>
</comment>